<evidence type="ECO:0000313" key="2">
    <source>
        <dbReference type="EMBL" id="MXQ14785.1"/>
    </source>
</evidence>
<sequence length="172" mass="19455">MSANVLDVFDKTLQTTHIWLDELMAETGPDRQVAWHVLGAVLCAIRDRVPLELAVHLGSRLPLLVRGIDYDQWHAPGRMDEKPRSLDEFLQPIGEQLAQIRPMNARAATRAVFTVLARHVDPGQAEKVRHALPARCRHSGRRPTPGWRWSAPVQEAEKSRPIEPGFRGVRED</sequence>
<dbReference type="EMBL" id="WURB01000047">
    <property type="protein sequence ID" value="MXQ14785.1"/>
    <property type="molecule type" value="Genomic_DNA"/>
</dbReference>
<dbReference type="OrthoDB" id="20942at2"/>
<dbReference type="InterPro" id="IPR038282">
    <property type="entry name" value="DUF2267_sf"/>
</dbReference>
<reference evidence="2 3" key="1">
    <citation type="submission" date="2019-12" db="EMBL/GenBank/DDBJ databases">
        <authorList>
            <person name="Yuan C.-G."/>
        </authorList>
    </citation>
    <scope>NUCLEOTIDE SEQUENCE [LARGE SCALE GENOMIC DNA]</scope>
    <source>
        <strain evidence="2 3">KCTC 23863</strain>
    </source>
</reference>
<keyword evidence="3" id="KW-1185">Reference proteome</keyword>
<dbReference type="AlphaFoldDB" id="A0A7X3MXI9"/>
<name>A0A7X3MXI9_9HYPH</name>
<dbReference type="Gene3D" id="1.10.490.110">
    <property type="entry name" value="Uncharacterized conserved protein DUF2267"/>
    <property type="match status" value="1"/>
</dbReference>
<comment type="caution">
    <text evidence="2">The sequence shown here is derived from an EMBL/GenBank/DDBJ whole genome shotgun (WGS) entry which is preliminary data.</text>
</comment>
<reference evidence="2 3" key="2">
    <citation type="submission" date="2020-01" db="EMBL/GenBank/DDBJ databases">
        <title>Microvirga sp. nov., an arsenate reduction bacterium isolated from Tibet hotspring sediments.</title>
        <authorList>
            <person name="Xian W.-D."/>
            <person name="Li W.-J."/>
        </authorList>
    </citation>
    <scope>NUCLEOTIDE SEQUENCE [LARGE SCALE GENOMIC DNA]</scope>
    <source>
        <strain evidence="2 3">KCTC 23863</strain>
    </source>
</reference>
<dbReference type="Proteomes" id="UP000436483">
    <property type="component" value="Unassembled WGS sequence"/>
</dbReference>
<evidence type="ECO:0000256" key="1">
    <source>
        <dbReference type="SAM" id="MobiDB-lite"/>
    </source>
</evidence>
<organism evidence="2 3">
    <name type="scientific">Microvirga makkahensis</name>
    <dbReference type="NCBI Taxonomy" id="1128670"/>
    <lineage>
        <taxon>Bacteria</taxon>
        <taxon>Pseudomonadati</taxon>
        <taxon>Pseudomonadota</taxon>
        <taxon>Alphaproteobacteria</taxon>
        <taxon>Hyphomicrobiales</taxon>
        <taxon>Methylobacteriaceae</taxon>
        <taxon>Microvirga</taxon>
    </lineage>
</organism>
<dbReference type="InterPro" id="IPR018727">
    <property type="entry name" value="DUF2267"/>
</dbReference>
<protein>
    <submittedName>
        <fullName evidence="2">DUF2267 domain-containing protein</fullName>
    </submittedName>
</protein>
<accession>A0A7X3MXI9</accession>
<proteinExistence type="predicted"/>
<dbReference type="Pfam" id="PF10025">
    <property type="entry name" value="DUF2267"/>
    <property type="match status" value="1"/>
</dbReference>
<feature type="region of interest" description="Disordered" evidence="1">
    <location>
        <begin position="135"/>
        <end position="172"/>
    </location>
</feature>
<evidence type="ECO:0000313" key="3">
    <source>
        <dbReference type="Proteomes" id="UP000436483"/>
    </source>
</evidence>
<gene>
    <name evidence="2" type="ORF">GR328_25720</name>
</gene>